<reference evidence="3" key="1">
    <citation type="submission" date="2024-04" db="EMBL/GenBank/DDBJ databases">
        <authorList>
            <person name="Shaw F."/>
            <person name="Minotto A."/>
        </authorList>
    </citation>
    <scope>NUCLEOTIDE SEQUENCE [LARGE SCALE GENOMIC DNA]</scope>
</reference>
<name>A0ABP1CJV5_9APHY</name>
<proteinExistence type="predicted"/>
<accession>A0ABP1CJV5</accession>
<keyword evidence="3" id="KW-1185">Reference proteome</keyword>
<sequence>MKVILASTGVFSIFLRDAGAVIAPPVVAPPVVAPPVVAPPVEVDAPPVVAPPVVVAAPPVVAPPVVVVAPPVVAPAVVGPPVVASASLAEAGLAGASSSIFCASSSTCKWHVPDILGWDVGHDACQSATRPKYKVYIPRIMQSDWQAPLSHGSREIWATLIRETLNVKQRSCSE</sequence>
<keyword evidence="1" id="KW-0732">Signal</keyword>
<protein>
    <submittedName>
        <fullName evidence="2">Uncharacterized protein</fullName>
    </submittedName>
</protein>
<evidence type="ECO:0000313" key="2">
    <source>
        <dbReference type="EMBL" id="CAL1694984.1"/>
    </source>
</evidence>
<dbReference type="EMBL" id="OZ037944">
    <property type="protein sequence ID" value="CAL1694984.1"/>
    <property type="molecule type" value="Genomic_DNA"/>
</dbReference>
<evidence type="ECO:0000313" key="3">
    <source>
        <dbReference type="Proteomes" id="UP001497453"/>
    </source>
</evidence>
<feature type="chain" id="PRO_5045863350" evidence="1">
    <location>
        <begin position="21"/>
        <end position="174"/>
    </location>
</feature>
<evidence type="ECO:0000256" key="1">
    <source>
        <dbReference type="SAM" id="SignalP"/>
    </source>
</evidence>
<dbReference type="Proteomes" id="UP001497453">
    <property type="component" value="Chromosome 1"/>
</dbReference>
<gene>
    <name evidence="2" type="ORF">GFSPODELE1_LOCUS540</name>
</gene>
<organism evidence="2 3">
    <name type="scientific">Somion occarium</name>
    <dbReference type="NCBI Taxonomy" id="3059160"/>
    <lineage>
        <taxon>Eukaryota</taxon>
        <taxon>Fungi</taxon>
        <taxon>Dikarya</taxon>
        <taxon>Basidiomycota</taxon>
        <taxon>Agaricomycotina</taxon>
        <taxon>Agaricomycetes</taxon>
        <taxon>Polyporales</taxon>
        <taxon>Cerrenaceae</taxon>
        <taxon>Somion</taxon>
    </lineage>
</organism>
<feature type="signal peptide" evidence="1">
    <location>
        <begin position="1"/>
        <end position="20"/>
    </location>
</feature>